<comment type="caution">
    <text evidence="1">The sequence shown here is derived from an EMBL/GenBank/DDBJ whole genome shotgun (WGS) entry which is preliminary data.</text>
</comment>
<evidence type="ECO:0000313" key="1">
    <source>
        <dbReference type="EMBL" id="NEW04943.1"/>
    </source>
</evidence>
<dbReference type="RefSeq" id="WP_163940832.1">
    <property type="nucleotide sequence ID" value="NZ_JAAIKC010000001.1"/>
</dbReference>
<proteinExistence type="predicted"/>
<reference evidence="1" key="1">
    <citation type="submission" date="2020-02" db="EMBL/GenBank/DDBJ databases">
        <authorList>
            <person name="Shen X.-R."/>
            <person name="Zhang Y.-X."/>
        </authorList>
    </citation>
    <scope>NUCLEOTIDE SEQUENCE</scope>
    <source>
        <strain evidence="1">SYP-B3998</strain>
    </source>
</reference>
<organism evidence="1">
    <name type="scientific">Paenibacillus sp. SYP-B3998</name>
    <dbReference type="NCBI Taxonomy" id="2678564"/>
    <lineage>
        <taxon>Bacteria</taxon>
        <taxon>Bacillati</taxon>
        <taxon>Bacillota</taxon>
        <taxon>Bacilli</taxon>
        <taxon>Bacillales</taxon>
        <taxon>Paenibacillaceae</taxon>
        <taxon>Paenibacillus</taxon>
    </lineage>
</organism>
<dbReference type="AlphaFoldDB" id="A0A6G3ZRW4"/>
<dbReference type="EMBL" id="JAAIKC010000001">
    <property type="protein sequence ID" value="NEW04943.1"/>
    <property type="molecule type" value="Genomic_DNA"/>
</dbReference>
<dbReference type="InterPro" id="IPR026838">
    <property type="entry name" value="YheC/D"/>
</dbReference>
<gene>
    <name evidence="1" type="ORF">GK047_02785</name>
</gene>
<name>A0A6G3ZRW4_9BACL</name>
<sequence length="255" mass="30106">MKRYGNNKWGKTLVLNQRQDLRRFVPETKKATKKDLLTMLEKHKMVYIKPNQGTGGFGIIKAEIQTNKAPKFKFTVNTQTYRFNNFDAFYHAIQKKFNSRMYVVQKGIHMLKFNNRPFDIRIMVQTNERGHWEHTGTIGRVAHPRRIVTNYHNGGTPLPLDVLLKPHVNVQERQHLNKELSQLGLTIARHLRTAFPRLKEIGVDVGIDRARHPWIFEVNTRPDPFIFRKLPDSKVFRRVLKLTRLHGRFLPKKIR</sequence>
<accession>A0A6G3ZRW4</accession>
<dbReference type="SUPFAM" id="SSF56059">
    <property type="entry name" value="Glutathione synthetase ATP-binding domain-like"/>
    <property type="match status" value="1"/>
</dbReference>
<dbReference type="Pfam" id="PF14398">
    <property type="entry name" value="ATPgrasp_YheCD"/>
    <property type="match status" value="1"/>
</dbReference>
<dbReference type="Gene3D" id="3.30.470.20">
    <property type="entry name" value="ATP-grasp fold, B domain"/>
    <property type="match status" value="1"/>
</dbReference>
<protein>
    <submittedName>
        <fullName evidence="1">YheC/YheD family protein</fullName>
    </submittedName>
</protein>